<keyword evidence="3" id="KW-0808">Transferase</keyword>
<dbReference type="InParanoid" id="A0A286UDT3"/>
<evidence type="ECO:0000313" key="3">
    <source>
        <dbReference type="EMBL" id="PAV17727.1"/>
    </source>
</evidence>
<feature type="domain" description="Protein kinase" evidence="2">
    <location>
        <begin position="258"/>
        <end position="522"/>
    </location>
</feature>
<organism evidence="3 4">
    <name type="scientific">Pyrrhoderma noxium</name>
    <dbReference type="NCBI Taxonomy" id="2282107"/>
    <lineage>
        <taxon>Eukaryota</taxon>
        <taxon>Fungi</taxon>
        <taxon>Dikarya</taxon>
        <taxon>Basidiomycota</taxon>
        <taxon>Agaricomycotina</taxon>
        <taxon>Agaricomycetes</taxon>
        <taxon>Hymenochaetales</taxon>
        <taxon>Hymenochaetaceae</taxon>
        <taxon>Pyrrhoderma</taxon>
    </lineage>
</organism>
<reference evidence="3 4" key="1">
    <citation type="journal article" date="2017" name="Mol. Ecol.">
        <title>Comparative and population genomic landscape of Phellinus noxius: A hypervariable fungus causing root rot in trees.</title>
        <authorList>
            <person name="Chung C.L."/>
            <person name="Lee T.J."/>
            <person name="Akiba M."/>
            <person name="Lee H.H."/>
            <person name="Kuo T.H."/>
            <person name="Liu D."/>
            <person name="Ke H.M."/>
            <person name="Yokoi T."/>
            <person name="Roa M.B."/>
            <person name="Lu M.J."/>
            <person name="Chang Y.Y."/>
            <person name="Ann P.J."/>
            <person name="Tsai J.N."/>
            <person name="Chen C.Y."/>
            <person name="Tzean S.S."/>
            <person name="Ota Y."/>
            <person name="Hattori T."/>
            <person name="Sahashi N."/>
            <person name="Liou R.F."/>
            <person name="Kikuchi T."/>
            <person name="Tsai I.J."/>
        </authorList>
    </citation>
    <scope>NUCLEOTIDE SEQUENCE [LARGE SCALE GENOMIC DNA]</scope>
    <source>
        <strain evidence="3 4">FFPRI411160</strain>
    </source>
</reference>
<name>A0A286UDT3_9AGAM</name>
<evidence type="ECO:0000313" key="4">
    <source>
        <dbReference type="Proteomes" id="UP000217199"/>
    </source>
</evidence>
<dbReference type="InterPro" id="IPR000719">
    <property type="entry name" value="Prot_kinase_dom"/>
</dbReference>
<protein>
    <submittedName>
        <fullName evidence="3">Kinase</fullName>
    </submittedName>
</protein>
<dbReference type="PANTHER" id="PTHR44329">
    <property type="entry name" value="SERINE/THREONINE-PROTEIN KINASE TNNI3K-RELATED"/>
    <property type="match status" value="1"/>
</dbReference>
<dbReference type="PANTHER" id="PTHR44329:SF214">
    <property type="entry name" value="PROTEIN KINASE DOMAIN-CONTAINING PROTEIN"/>
    <property type="match status" value="1"/>
</dbReference>
<dbReference type="AlphaFoldDB" id="A0A286UDT3"/>
<gene>
    <name evidence="3" type="ORF">PNOK_0621300</name>
</gene>
<dbReference type="Gene3D" id="1.10.510.10">
    <property type="entry name" value="Transferase(Phosphotransferase) domain 1"/>
    <property type="match status" value="1"/>
</dbReference>
<dbReference type="PROSITE" id="PS50011">
    <property type="entry name" value="PROTEIN_KINASE_DOM"/>
    <property type="match status" value="1"/>
</dbReference>
<feature type="region of interest" description="Disordered" evidence="1">
    <location>
        <begin position="152"/>
        <end position="179"/>
    </location>
</feature>
<evidence type="ECO:0000256" key="1">
    <source>
        <dbReference type="SAM" id="MobiDB-lite"/>
    </source>
</evidence>
<dbReference type="GO" id="GO:0005524">
    <property type="term" value="F:ATP binding"/>
    <property type="evidence" value="ECO:0007669"/>
    <property type="project" value="InterPro"/>
</dbReference>
<dbReference type="OrthoDB" id="4062651at2759"/>
<dbReference type="STRING" id="2282107.A0A286UDT3"/>
<dbReference type="InterPro" id="IPR008271">
    <property type="entry name" value="Ser/Thr_kinase_AS"/>
</dbReference>
<dbReference type="PRINTS" id="PR00109">
    <property type="entry name" value="TYRKINASE"/>
</dbReference>
<dbReference type="InterPro" id="IPR001245">
    <property type="entry name" value="Ser-Thr/Tyr_kinase_cat_dom"/>
</dbReference>
<accession>A0A286UDT3</accession>
<evidence type="ECO:0000259" key="2">
    <source>
        <dbReference type="PROSITE" id="PS50011"/>
    </source>
</evidence>
<keyword evidence="4" id="KW-1185">Reference proteome</keyword>
<sequence>MATVYLRQSLRLVCSYRRLTDAEMKYAKELVRSLHNHETIGSTLWSFKFATNAYYRTYSADSTKDNSGVLVLAKQAILHSGDYILLFLSLKDGQKPGSLESIIWYQSITASASINIYEDNQYKIYVSGEPGSSTEILFPDSQSLHKLGRTLIRQSRKKESSEETIDIAQGAKGSEHGTVHSAAVKPLGTAKGLDRLMLQEQSRNRVPRVPSPFPTETPHSSSPGPVRAIKIERDSFKWSAQIRGKLCFIEDVTKQLTGIDKVKRIEGGFGIIRQGTLHGERVAIKEIKQSSRLRFDYLNDKTVMKTSRRYEREVAMAMILQKMKHPNLMSFYGVAISEEIGACIVSPWMRNGDCLAFLKKESASVPRVPIIRGALSGLAYLHRKNFVHGDIKANNVLISDDGSPKIGDFGLASSGCLGSDVTYSFMERNPQWASRELVFKEEVIATYASDIWAFGMFMIEVFTVDIPFPGKNCPEVIVALHHNELPSRPGHHECTDKLWTLIRSCWEKLDKRPTAKKLFDEL</sequence>
<comment type="caution">
    <text evidence="3">The sequence shown here is derived from an EMBL/GenBank/DDBJ whole genome shotgun (WGS) entry which is preliminary data.</text>
</comment>
<dbReference type="InterPro" id="IPR011009">
    <property type="entry name" value="Kinase-like_dom_sf"/>
</dbReference>
<dbReference type="Pfam" id="PF07714">
    <property type="entry name" value="PK_Tyr_Ser-Thr"/>
    <property type="match status" value="1"/>
</dbReference>
<dbReference type="SMART" id="SM00220">
    <property type="entry name" value="S_TKc"/>
    <property type="match status" value="1"/>
</dbReference>
<dbReference type="GO" id="GO:0004674">
    <property type="term" value="F:protein serine/threonine kinase activity"/>
    <property type="evidence" value="ECO:0007669"/>
    <property type="project" value="TreeGrafter"/>
</dbReference>
<dbReference type="Proteomes" id="UP000217199">
    <property type="component" value="Unassembled WGS sequence"/>
</dbReference>
<dbReference type="SUPFAM" id="SSF56112">
    <property type="entry name" value="Protein kinase-like (PK-like)"/>
    <property type="match status" value="1"/>
</dbReference>
<feature type="region of interest" description="Disordered" evidence="1">
    <location>
        <begin position="201"/>
        <end position="226"/>
    </location>
</feature>
<dbReference type="PROSITE" id="PS00108">
    <property type="entry name" value="PROTEIN_KINASE_ST"/>
    <property type="match status" value="1"/>
</dbReference>
<dbReference type="EMBL" id="NBII01000006">
    <property type="protein sequence ID" value="PAV17727.1"/>
    <property type="molecule type" value="Genomic_DNA"/>
</dbReference>
<proteinExistence type="predicted"/>
<dbReference type="InterPro" id="IPR051681">
    <property type="entry name" value="Ser/Thr_Kinases-Pseudokinases"/>
</dbReference>
<keyword evidence="3" id="KW-0418">Kinase</keyword>